<dbReference type="SUPFAM" id="SSF57392">
    <property type="entry name" value="Defensin-like"/>
    <property type="match status" value="1"/>
</dbReference>
<dbReference type="Pfam" id="PF00711">
    <property type="entry name" value="Defensin_beta"/>
    <property type="match status" value="1"/>
</dbReference>
<dbReference type="InterPro" id="IPR001855">
    <property type="entry name" value="Defensin_beta-like"/>
</dbReference>
<protein>
    <submittedName>
        <fullName evidence="9">Beta-defensin 1-like</fullName>
    </submittedName>
</protein>
<evidence type="ECO:0000256" key="1">
    <source>
        <dbReference type="ARBA" id="ARBA00004613"/>
    </source>
</evidence>
<evidence type="ECO:0000256" key="4">
    <source>
        <dbReference type="ARBA" id="ARBA00022940"/>
    </source>
</evidence>
<evidence type="ECO:0000256" key="5">
    <source>
        <dbReference type="ARBA" id="ARBA00023022"/>
    </source>
</evidence>
<dbReference type="RefSeq" id="XP_014650889.1">
    <property type="nucleotide sequence ID" value="XM_014795403.1"/>
</dbReference>
<keyword evidence="5" id="KW-0044">Antibiotic</keyword>
<feature type="domain" description="Beta-defensin-like" evidence="7">
    <location>
        <begin position="31"/>
        <end position="59"/>
    </location>
</feature>
<feature type="signal peptide" evidence="6">
    <location>
        <begin position="1"/>
        <end position="23"/>
    </location>
</feature>
<proteinExistence type="predicted"/>
<evidence type="ECO:0000259" key="7">
    <source>
        <dbReference type="Pfam" id="PF00711"/>
    </source>
</evidence>
<comment type="subcellular location">
    <subcellularLocation>
        <location evidence="1">Secreted</location>
    </subcellularLocation>
</comment>
<keyword evidence="3" id="KW-0929">Antimicrobial</keyword>
<evidence type="ECO:0000256" key="6">
    <source>
        <dbReference type="SAM" id="SignalP"/>
    </source>
</evidence>
<reference evidence="9" key="1">
    <citation type="submission" date="2025-08" db="UniProtKB">
        <authorList>
            <consortium name="RefSeq"/>
        </authorList>
    </citation>
    <scope>IDENTIFICATION</scope>
</reference>
<sequence length="59" mass="6492">MRILHLLLAVLFVILLPVPDKLPSECCSCLNADRCVLFRCSPGMRQIGTCGSPLSKCCR</sequence>
<organism evidence="8 9">
    <name type="scientific">Ceratotherium simum simum</name>
    <name type="common">Southern white rhinoceros</name>
    <dbReference type="NCBI Taxonomy" id="73337"/>
    <lineage>
        <taxon>Eukaryota</taxon>
        <taxon>Metazoa</taxon>
        <taxon>Chordata</taxon>
        <taxon>Craniata</taxon>
        <taxon>Vertebrata</taxon>
        <taxon>Euteleostomi</taxon>
        <taxon>Mammalia</taxon>
        <taxon>Eutheria</taxon>
        <taxon>Laurasiatheria</taxon>
        <taxon>Perissodactyla</taxon>
        <taxon>Rhinocerotidae</taxon>
        <taxon>Ceratotherium</taxon>
    </lineage>
</organism>
<evidence type="ECO:0000256" key="3">
    <source>
        <dbReference type="ARBA" id="ARBA00022529"/>
    </source>
</evidence>
<accession>A0ABM1DGF8</accession>
<keyword evidence="4" id="KW-0211">Defensin</keyword>
<keyword evidence="2" id="KW-0964">Secreted</keyword>
<keyword evidence="8" id="KW-1185">Reference proteome</keyword>
<gene>
    <name evidence="9" type="primary">LOC106803549</name>
</gene>
<feature type="chain" id="PRO_5047118386" evidence="6">
    <location>
        <begin position="24"/>
        <end position="59"/>
    </location>
</feature>
<evidence type="ECO:0000313" key="9">
    <source>
        <dbReference type="RefSeq" id="XP_014650889.1"/>
    </source>
</evidence>
<name>A0ABM1DGF8_CERSS</name>
<dbReference type="Proteomes" id="UP000694910">
    <property type="component" value="Unplaced"/>
</dbReference>
<keyword evidence="6" id="KW-0732">Signal</keyword>
<dbReference type="Gene3D" id="3.10.360.10">
    <property type="entry name" value="Antimicrobial Peptide, Beta-defensin 2, Chain A"/>
    <property type="match status" value="1"/>
</dbReference>
<dbReference type="GeneID" id="106803549"/>
<evidence type="ECO:0000256" key="2">
    <source>
        <dbReference type="ARBA" id="ARBA00022525"/>
    </source>
</evidence>
<evidence type="ECO:0000313" key="8">
    <source>
        <dbReference type="Proteomes" id="UP000694910"/>
    </source>
</evidence>